<dbReference type="SUPFAM" id="SSF143437">
    <property type="entry name" value="THUMP domain-like"/>
    <property type="match status" value="1"/>
</dbReference>
<reference evidence="3 4" key="1">
    <citation type="journal article" date="2014" name="Appl. Environ. Microbiol.">
        <title>Comparative Genome Analysis of 'Candidatus Methanoplasma termitum' Indicates a New Mode of Energy Metabolism in the Seventh Order of Methanogens.</title>
        <authorList>
            <person name="Lang K."/>
            <person name="Schuldes J."/>
            <person name="Klingl A."/>
            <person name="Poehlein A."/>
            <person name="Daniel R."/>
            <person name="Brune A."/>
        </authorList>
    </citation>
    <scope>NUCLEOTIDE SEQUENCE [LARGE SCALE GENOMIC DNA]</scope>
    <source>
        <strain evidence="4">Mpt1</strain>
    </source>
</reference>
<dbReference type="PANTHER" id="PTHR43209:SF1">
    <property type="entry name" value="TRNA SULFURTRANSFERASE"/>
    <property type="match status" value="1"/>
</dbReference>
<evidence type="ECO:0000259" key="2">
    <source>
        <dbReference type="PROSITE" id="PS51165"/>
    </source>
</evidence>
<dbReference type="InterPro" id="IPR050102">
    <property type="entry name" value="tRNA_sulfurtransferase_ThiI"/>
</dbReference>
<evidence type="ECO:0000256" key="1">
    <source>
        <dbReference type="PROSITE-ProRule" id="PRU00529"/>
    </source>
</evidence>
<keyword evidence="3" id="KW-0808">Transferase</keyword>
<dbReference type="RefSeq" id="WP_048111309.1">
    <property type="nucleotide sequence ID" value="NZ_CP010070.1"/>
</dbReference>
<dbReference type="Pfam" id="PF02926">
    <property type="entry name" value="THUMP"/>
    <property type="match status" value="1"/>
</dbReference>
<dbReference type="OrthoDB" id="372227at2157"/>
<evidence type="ECO:0000313" key="4">
    <source>
        <dbReference type="Proteomes" id="UP000030787"/>
    </source>
</evidence>
<dbReference type="InterPro" id="IPR004114">
    <property type="entry name" value="THUMP_dom"/>
</dbReference>
<dbReference type="KEGG" id="mear:Mpt1_c01180"/>
<dbReference type="InterPro" id="IPR014729">
    <property type="entry name" value="Rossmann-like_a/b/a_fold"/>
</dbReference>
<dbReference type="InterPro" id="IPR054173">
    <property type="entry name" value="ThiI_fer"/>
</dbReference>
<evidence type="ECO:0000313" key="3">
    <source>
        <dbReference type="EMBL" id="AIZ56022.1"/>
    </source>
</evidence>
<dbReference type="SMART" id="SM00981">
    <property type="entry name" value="THUMP"/>
    <property type="match status" value="1"/>
</dbReference>
<dbReference type="GO" id="GO:0005829">
    <property type="term" value="C:cytosol"/>
    <property type="evidence" value="ECO:0007669"/>
    <property type="project" value="TreeGrafter"/>
</dbReference>
<organism evidence="3 4">
    <name type="scientific">Candidatus Methanoplasma termitum</name>
    <dbReference type="NCBI Taxonomy" id="1577791"/>
    <lineage>
        <taxon>Archaea</taxon>
        <taxon>Methanobacteriati</taxon>
        <taxon>Thermoplasmatota</taxon>
        <taxon>Thermoplasmata</taxon>
        <taxon>Methanomassiliicoccales</taxon>
        <taxon>Methanomassiliicoccaceae</taxon>
        <taxon>Candidatus Methanoplasma</taxon>
    </lineage>
</organism>
<gene>
    <name evidence="3" type="ORF">Mpt1_c01180</name>
</gene>
<keyword evidence="1" id="KW-0694">RNA-binding</keyword>
<dbReference type="PROSITE" id="PS51165">
    <property type="entry name" value="THUMP"/>
    <property type="match status" value="1"/>
</dbReference>
<dbReference type="GO" id="GO:0052837">
    <property type="term" value="P:thiazole biosynthetic process"/>
    <property type="evidence" value="ECO:0007669"/>
    <property type="project" value="TreeGrafter"/>
</dbReference>
<dbReference type="CDD" id="cd11716">
    <property type="entry name" value="THUMP_ThiI"/>
    <property type="match status" value="1"/>
</dbReference>
<name>A0A0A7LCK2_9ARCH</name>
<keyword evidence="4" id="KW-1185">Reference proteome</keyword>
<dbReference type="EMBL" id="CP010070">
    <property type="protein sequence ID" value="AIZ56022.1"/>
    <property type="molecule type" value="Genomic_DNA"/>
</dbReference>
<dbReference type="HOGENOM" id="CLU_037952_1_0_2"/>
<dbReference type="GO" id="GO:0002937">
    <property type="term" value="P:tRNA 4-thiouridine biosynthesis"/>
    <property type="evidence" value="ECO:0007669"/>
    <property type="project" value="TreeGrafter"/>
</dbReference>
<dbReference type="Pfam" id="PF22025">
    <property type="entry name" value="ThiI_fer"/>
    <property type="match status" value="1"/>
</dbReference>
<dbReference type="GO" id="GO:0032259">
    <property type="term" value="P:methylation"/>
    <property type="evidence" value="ECO:0007669"/>
    <property type="project" value="UniProtKB-KW"/>
</dbReference>
<dbReference type="AlphaFoldDB" id="A0A0A7LCK2"/>
<accession>A0A0A7LCK2</accession>
<keyword evidence="3" id="KW-0489">Methyltransferase</keyword>
<dbReference type="Gene3D" id="3.30.2130.30">
    <property type="match status" value="1"/>
</dbReference>
<dbReference type="STRING" id="1577791.Mpt1_c01180"/>
<dbReference type="PANTHER" id="PTHR43209">
    <property type="entry name" value="TRNA SULFURTRANSFERASE"/>
    <property type="match status" value="1"/>
</dbReference>
<dbReference type="GO" id="GO:0003723">
    <property type="term" value="F:RNA binding"/>
    <property type="evidence" value="ECO:0007669"/>
    <property type="project" value="UniProtKB-UniRule"/>
</dbReference>
<dbReference type="GeneID" id="24817793"/>
<feature type="domain" description="THUMP" evidence="2">
    <location>
        <begin position="58"/>
        <end position="164"/>
    </location>
</feature>
<dbReference type="Proteomes" id="UP000030787">
    <property type="component" value="Chromosome"/>
</dbReference>
<dbReference type="InterPro" id="IPR049962">
    <property type="entry name" value="THUMP_ThiI"/>
</dbReference>
<dbReference type="EC" id="2.1.1.256" evidence="3"/>
<proteinExistence type="predicted"/>
<dbReference type="Gene3D" id="3.40.50.620">
    <property type="entry name" value="HUPs"/>
    <property type="match status" value="1"/>
</dbReference>
<dbReference type="GO" id="GO:0160117">
    <property type="term" value="F:tRNA (guanine(6)-N2)-methyltransferase activity"/>
    <property type="evidence" value="ECO:0007669"/>
    <property type="project" value="UniProtKB-EC"/>
</dbReference>
<sequence>MSIILARYSEIGLKSTPVRVRFENRLKDNIMSMLAADRIEALVTKNDSRFYIESEDTDAAVRTIRRVFGIASLSVTETCSSAMEDICSTAAKYSLNILKGGESFAVKARREGNQKYTSIDVGREAGSAIFLANESKNVRVKLTDPDVIFFIEVRNNKAYVFVTTVRGHAGLPLGTQGKVLAEVKSERDVLSAWLMMKRGCKVIVRGDKQPLLERYDPEMKYGDVVSPDILGIVRGASLSDLEQQDVTEYKIPLYFPTVGMSDEEVSLMLRTIKEEAFPS</sequence>
<protein>
    <submittedName>
        <fullName evidence="3">tRNA (Guanine(6)-N2)-methyltransferase</fullName>
        <ecNumber evidence="3">2.1.1.256</ecNumber>
    </submittedName>
</protein>